<gene>
    <name evidence="2" type="ORF">AVEN_145173_1</name>
</gene>
<evidence type="ECO:0000313" key="3">
    <source>
        <dbReference type="Proteomes" id="UP000499080"/>
    </source>
</evidence>
<feature type="compositionally biased region" description="Polar residues" evidence="1">
    <location>
        <begin position="88"/>
        <end position="100"/>
    </location>
</feature>
<feature type="non-terminal residue" evidence="2">
    <location>
        <position position="194"/>
    </location>
</feature>
<comment type="caution">
    <text evidence="2">The sequence shown here is derived from an EMBL/GenBank/DDBJ whole genome shotgun (WGS) entry which is preliminary data.</text>
</comment>
<feature type="compositionally biased region" description="Polar residues" evidence="1">
    <location>
        <begin position="38"/>
        <end position="50"/>
    </location>
</feature>
<accession>A0A4Y2KAF6</accession>
<dbReference type="AlphaFoldDB" id="A0A4Y2KAF6"/>
<protein>
    <submittedName>
        <fullName evidence="2">Uncharacterized protein</fullName>
    </submittedName>
</protein>
<dbReference type="EMBL" id="BGPR01194001">
    <property type="protein sequence ID" value="GBM99287.1"/>
    <property type="molecule type" value="Genomic_DNA"/>
</dbReference>
<feature type="compositionally biased region" description="Polar residues" evidence="1">
    <location>
        <begin position="133"/>
        <end position="194"/>
    </location>
</feature>
<proteinExistence type="predicted"/>
<sequence>PFSHGSLGAPLYTDGEATPPQVTLSKLEREYKATLQKLANSQPPLLNQQPFHRYQDRAPRLNSEPFLAASNIDERKQNAADKYRKNSDGSFSSGGLTSQPQIQTGFVPIINGKSRTQGVSSSVIKDIPPPILTASSVSSRPSTFKVSASVQSTSKVPFNGRPVQNATSQPRQSSYSRNLRNDTRSSVISTTSSE</sequence>
<dbReference type="Proteomes" id="UP000499080">
    <property type="component" value="Unassembled WGS sequence"/>
</dbReference>
<organism evidence="2 3">
    <name type="scientific">Araneus ventricosus</name>
    <name type="common">Orbweaver spider</name>
    <name type="synonym">Epeira ventricosa</name>
    <dbReference type="NCBI Taxonomy" id="182803"/>
    <lineage>
        <taxon>Eukaryota</taxon>
        <taxon>Metazoa</taxon>
        <taxon>Ecdysozoa</taxon>
        <taxon>Arthropoda</taxon>
        <taxon>Chelicerata</taxon>
        <taxon>Arachnida</taxon>
        <taxon>Araneae</taxon>
        <taxon>Araneomorphae</taxon>
        <taxon>Entelegynae</taxon>
        <taxon>Araneoidea</taxon>
        <taxon>Araneidae</taxon>
        <taxon>Araneus</taxon>
    </lineage>
</organism>
<feature type="region of interest" description="Disordered" evidence="1">
    <location>
        <begin position="38"/>
        <end position="100"/>
    </location>
</feature>
<feature type="non-terminal residue" evidence="2">
    <location>
        <position position="1"/>
    </location>
</feature>
<feature type="region of interest" description="Disordered" evidence="1">
    <location>
        <begin position="117"/>
        <end position="194"/>
    </location>
</feature>
<dbReference type="OrthoDB" id="6359065at2759"/>
<keyword evidence="3" id="KW-1185">Reference proteome</keyword>
<evidence type="ECO:0000256" key="1">
    <source>
        <dbReference type="SAM" id="MobiDB-lite"/>
    </source>
</evidence>
<reference evidence="2 3" key="1">
    <citation type="journal article" date="2019" name="Sci. Rep.">
        <title>Orb-weaving spider Araneus ventricosus genome elucidates the spidroin gene catalogue.</title>
        <authorList>
            <person name="Kono N."/>
            <person name="Nakamura H."/>
            <person name="Ohtoshi R."/>
            <person name="Moran D.A.P."/>
            <person name="Shinohara A."/>
            <person name="Yoshida Y."/>
            <person name="Fujiwara M."/>
            <person name="Mori M."/>
            <person name="Tomita M."/>
            <person name="Arakawa K."/>
        </authorList>
    </citation>
    <scope>NUCLEOTIDE SEQUENCE [LARGE SCALE GENOMIC DNA]</scope>
</reference>
<feature type="compositionally biased region" description="Basic and acidic residues" evidence="1">
    <location>
        <begin position="72"/>
        <end position="87"/>
    </location>
</feature>
<name>A0A4Y2KAF6_ARAVE</name>
<evidence type="ECO:0000313" key="2">
    <source>
        <dbReference type="EMBL" id="GBM99287.1"/>
    </source>
</evidence>